<sequence length="310" mass="33675">MPEERIRRVTFALVVSMLVSTLLGAVEVGLFVVTGNRALLTDGFVNIVGLVPGVLSLISVRLGQRQADWKMHYGYRRVETLMLFLVALAVCGFAIKQAADTILYPAENLIPEIGALIAGYAIAAIAVGLLLVRYLWRVGKEVNSRLLLLNAVLLQGDLAISAIIFIGGVLLIVSPTMTLLQTAITLVVVLIIFAYGAKEAIDAAQELVDANPSLQATALVERIVEENPDVYFIAEQRIRGFGGALSVELTIEVDPNATVQEAYTLAKELENRIRSEMDNIIDLRIRTHPSGAFVEAELSGDTPFMSDIRS</sequence>
<keyword evidence="6" id="KW-0175">Coiled coil</keyword>
<gene>
    <name evidence="10" type="ORF">SAMN04488571_10799</name>
</gene>
<dbReference type="SUPFAM" id="SSF160240">
    <property type="entry name" value="Cation efflux protein cytoplasmic domain-like"/>
    <property type="match status" value="1"/>
</dbReference>
<dbReference type="AlphaFoldDB" id="A0A1G9AYQ3"/>
<keyword evidence="3 7" id="KW-0812">Transmembrane</keyword>
<dbReference type="GO" id="GO:0016020">
    <property type="term" value="C:membrane"/>
    <property type="evidence" value="ECO:0007669"/>
    <property type="project" value="UniProtKB-SubCell"/>
</dbReference>
<dbReference type="SUPFAM" id="SSF161111">
    <property type="entry name" value="Cation efflux protein transmembrane domain-like"/>
    <property type="match status" value="1"/>
</dbReference>
<dbReference type="EMBL" id="FNFT01000007">
    <property type="protein sequence ID" value="SDK32397.1"/>
    <property type="molecule type" value="Genomic_DNA"/>
</dbReference>
<feature type="transmembrane region" description="Helical" evidence="7">
    <location>
        <begin position="44"/>
        <end position="63"/>
    </location>
</feature>
<evidence type="ECO:0000256" key="7">
    <source>
        <dbReference type="SAM" id="Phobius"/>
    </source>
</evidence>
<dbReference type="STRING" id="2200.GCA_001571405_01989"/>
<evidence type="ECO:0000256" key="2">
    <source>
        <dbReference type="ARBA" id="ARBA00022448"/>
    </source>
</evidence>
<reference evidence="10 11" key="1">
    <citation type="submission" date="2016-10" db="EMBL/GenBank/DDBJ databases">
        <authorList>
            <person name="Varghese N."/>
            <person name="Submissions S."/>
        </authorList>
    </citation>
    <scope>NUCLEOTIDE SEQUENCE [LARGE SCALE GENOMIC DNA]</scope>
    <source>
        <strain evidence="10 11">DSM 2373</strain>
    </source>
</reference>
<evidence type="ECO:0000259" key="9">
    <source>
        <dbReference type="Pfam" id="PF16916"/>
    </source>
</evidence>
<keyword evidence="4 7" id="KW-1133">Transmembrane helix</keyword>
<evidence type="ECO:0000256" key="1">
    <source>
        <dbReference type="ARBA" id="ARBA00004141"/>
    </source>
</evidence>
<dbReference type="Pfam" id="PF01545">
    <property type="entry name" value="Cation_efflux"/>
    <property type="match status" value="1"/>
</dbReference>
<comment type="subcellular location">
    <subcellularLocation>
        <location evidence="1">Membrane</location>
        <topology evidence="1">Multi-pass membrane protein</topology>
    </subcellularLocation>
</comment>
<accession>A0A1G9AYQ3</accession>
<dbReference type="Pfam" id="PF16916">
    <property type="entry name" value="ZT_dimer"/>
    <property type="match status" value="1"/>
</dbReference>
<evidence type="ECO:0000256" key="3">
    <source>
        <dbReference type="ARBA" id="ARBA00022692"/>
    </source>
</evidence>
<proteinExistence type="predicted"/>
<keyword evidence="5 7" id="KW-0472">Membrane</keyword>
<dbReference type="InterPro" id="IPR027470">
    <property type="entry name" value="Cation_efflux_CTD"/>
</dbReference>
<dbReference type="Gene3D" id="1.20.1510.10">
    <property type="entry name" value="Cation efflux protein transmembrane domain"/>
    <property type="match status" value="1"/>
</dbReference>
<dbReference type="Gene3D" id="3.30.70.1350">
    <property type="entry name" value="Cation efflux protein, cytoplasmic domain"/>
    <property type="match status" value="1"/>
</dbReference>
<evidence type="ECO:0000259" key="8">
    <source>
        <dbReference type="Pfam" id="PF01545"/>
    </source>
</evidence>
<evidence type="ECO:0000256" key="6">
    <source>
        <dbReference type="SAM" id="Coils"/>
    </source>
</evidence>
<evidence type="ECO:0000256" key="5">
    <source>
        <dbReference type="ARBA" id="ARBA00023136"/>
    </source>
</evidence>
<evidence type="ECO:0000313" key="10">
    <source>
        <dbReference type="EMBL" id="SDK32397.1"/>
    </source>
</evidence>
<feature type="domain" description="Cation efflux protein transmembrane" evidence="8">
    <location>
        <begin position="13"/>
        <end position="208"/>
    </location>
</feature>
<feature type="transmembrane region" description="Helical" evidence="7">
    <location>
        <begin position="12"/>
        <end position="32"/>
    </location>
</feature>
<feature type="domain" description="Cation efflux protein cytoplasmic" evidence="9">
    <location>
        <begin position="219"/>
        <end position="279"/>
    </location>
</feature>
<feature type="transmembrane region" description="Helical" evidence="7">
    <location>
        <begin position="179"/>
        <end position="197"/>
    </location>
</feature>
<feature type="transmembrane region" description="Helical" evidence="7">
    <location>
        <begin position="148"/>
        <end position="173"/>
    </location>
</feature>
<dbReference type="GO" id="GO:0008324">
    <property type="term" value="F:monoatomic cation transmembrane transporter activity"/>
    <property type="evidence" value="ECO:0007669"/>
    <property type="project" value="InterPro"/>
</dbReference>
<feature type="coiled-coil region" evidence="6">
    <location>
        <begin position="259"/>
        <end position="286"/>
    </location>
</feature>
<name>A0A1G9AYQ3_9EURY</name>
<protein>
    <submittedName>
        <fullName evidence="10">Cation diffusion facilitator family transporter</fullName>
    </submittedName>
</protein>
<evidence type="ECO:0000313" key="11">
    <source>
        <dbReference type="Proteomes" id="UP000326500"/>
    </source>
</evidence>
<dbReference type="Proteomes" id="UP000326500">
    <property type="component" value="Unassembled WGS sequence"/>
</dbReference>
<dbReference type="InterPro" id="IPR036837">
    <property type="entry name" value="Cation_efflux_CTD_sf"/>
</dbReference>
<keyword evidence="11" id="KW-1185">Reference proteome</keyword>
<dbReference type="NCBIfam" id="TIGR01297">
    <property type="entry name" value="CDF"/>
    <property type="match status" value="1"/>
</dbReference>
<feature type="transmembrane region" description="Helical" evidence="7">
    <location>
        <begin position="75"/>
        <end position="95"/>
    </location>
</feature>
<dbReference type="InterPro" id="IPR050291">
    <property type="entry name" value="CDF_Transporter"/>
</dbReference>
<dbReference type="InterPro" id="IPR058533">
    <property type="entry name" value="Cation_efflux_TM"/>
</dbReference>
<evidence type="ECO:0000256" key="4">
    <source>
        <dbReference type="ARBA" id="ARBA00022989"/>
    </source>
</evidence>
<dbReference type="InterPro" id="IPR027469">
    <property type="entry name" value="Cation_efflux_TMD_sf"/>
</dbReference>
<keyword evidence="2" id="KW-0813">Transport</keyword>
<dbReference type="PANTHER" id="PTHR43840:SF15">
    <property type="entry name" value="MITOCHONDRIAL METAL TRANSPORTER 1-RELATED"/>
    <property type="match status" value="1"/>
</dbReference>
<organism evidence="10 11">
    <name type="scientific">Methanoculleus thermophilus</name>
    <dbReference type="NCBI Taxonomy" id="2200"/>
    <lineage>
        <taxon>Archaea</taxon>
        <taxon>Methanobacteriati</taxon>
        <taxon>Methanobacteriota</taxon>
        <taxon>Stenosarchaea group</taxon>
        <taxon>Methanomicrobia</taxon>
        <taxon>Methanomicrobiales</taxon>
        <taxon>Methanomicrobiaceae</taxon>
        <taxon>Methanoculleus</taxon>
    </lineage>
</organism>
<feature type="transmembrane region" description="Helical" evidence="7">
    <location>
        <begin position="115"/>
        <end position="136"/>
    </location>
</feature>
<dbReference type="InterPro" id="IPR002524">
    <property type="entry name" value="Cation_efflux"/>
</dbReference>
<dbReference type="PANTHER" id="PTHR43840">
    <property type="entry name" value="MITOCHONDRIAL METAL TRANSPORTER 1-RELATED"/>
    <property type="match status" value="1"/>
</dbReference>